<evidence type="ECO:0000256" key="9">
    <source>
        <dbReference type="ARBA" id="ARBA00023155"/>
    </source>
</evidence>
<comment type="caution">
    <text evidence="14">The sequence shown here is derived from an EMBL/GenBank/DDBJ whole genome shotgun (WGS) entry which is preliminary data.</text>
</comment>
<dbReference type="GO" id="GO:0008270">
    <property type="term" value="F:zinc ion binding"/>
    <property type="evidence" value="ECO:0007669"/>
    <property type="project" value="UniProtKB-KW"/>
</dbReference>
<evidence type="ECO:0000256" key="1">
    <source>
        <dbReference type="ARBA" id="ARBA00004049"/>
    </source>
</evidence>
<keyword evidence="7" id="KW-0805">Transcription regulation</keyword>
<keyword evidence="11" id="KW-0539">Nucleus</keyword>
<dbReference type="PANTHER" id="PTHR31948">
    <property type="entry name" value="ZINC-FINGER HOMEODOMAIN PROTEIN 2"/>
    <property type="match status" value="1"/>
</dbReference>
<feature type="domain" description="ZF-HD dimerization-type" evidence="13">
    <location>
        <begin position="91"/>
        <end position="136"/>
    </location>
</feature>
<accession>A0AAV8DYI8</accession>
<evidence type="ECO:0000256" key="5">
    <source>
        <dbReference type="ARBA" id="ARBA00022771"/>
    </source>
</evidence>
<dbReference type="PANTHER" id="PTHR31948:SF167">
    <property type="entry name" value="ZINC-FINGER HOMEODOMAIN PROTEIN 6"/>
    <property type="match status" value="1"/>
</dbReference>
<dbReference type="InterPro" id="IPR006456">
    <property type="entry name" value="ZF_HD_homeobox_Cys/His_dimer"/>
</dbReference>
<dbReference type="Gene3D" id="1.10.10.60">
    <property type="entry name" value="Homeodomain-like"/>
    <property type="match status" value="1"/>
</dbReference>
<dbReference type="InterPro" id="IPR006455">
    <property type="entry name" value="Homeodomain_ZF_HD"/>
</dbReference>
<evidence type="ECO:0000256" key="6">
    <source>
        <dbReference type="ARBA" id="ARBA00022833"/>
    </source>
</evidence>
<evidence type="ECO:0000256" key="3">
    <source>
        <dbReference type="ARBA" id="ARBA00011416"/>
    </source>
</evidence>
<proteinExistence type="predicted"/>
<feature type="region of interest" description="Disordered" evidence="12">
    <location>
        <begin position="17"/>
        <end position="78"/>
    </location>
</feature>
<dbReference type="AlphaFoldDB" id="A0AAV8DYI8"/>
<dbReference type="GO" id="GO:0005634">
    <property type="term" value="C:nucleus"/>
    <property type="evidence" value="ECO:0007669"/>
    <property type="project" value="UniProtKB-SubCell"/>
</dbReference>
<evidence type="ECO:0000256" key="7">
    <source>
        <dbReference type="ARBA" id="ARBA00023015"/>
    </source>
</evidence>
<dbReference type="GO" id="GO:0000976">
    <property type="term" value="F:transcription cis-regulatory region binding"/>
    <property type="evidence" value="ECO:0007669"/>
    <property type="project" value="TreeGrafter"/>
</dbReference>
<comment type="subunit">
    <text evidence="3">Homo- and heterodimer with other ZFHD proteins.</text>
</comment>
<dbReference type="PROSITE" id="PS51523">
    <property type="entry name" value="ZF_HD_DIMER"/>
    <property type="match status" value="1"/>
</dbReference>
<protein>
    <submittedName>
        <fullName evidence="14">Zinc finger family protein</fullName>
    </submittedName>
</protein>
<keyword evidence="10" id="KW-0804">Transcription</keyword>
<evidence type="ECO:0000256" key="4">
    <source>
        <dbReference type="ARBA" id="ARBA00022723"/>
    </source>
</evidence>
<feature type="compositionally biased region" description="Low complexity" evidence="12">
    <location>
        <begin position="17"/>
        <end position="60"/>
    </location>
</feature>
<evidence type="ECO:0000259" key="13">
    <source>
        <dbReference type="PROSITE" id="PS51523"/>
    </source>
</evidence>
<keyword evidence="8" id="KW-0238">DNA-binding</keyword>
<comment type="function">
    <text evidence="1">Putative transcription factor.</text>
</comment>
<evidence type="ECO:0000256" key="12">
    <source>
        <dbReference type="SAM" id="MobiDB-lite"/>
    </source>
</evidence>
<dbReference type="FunFam" id="1.10.10.60:FF:000257">
    <property type="entry name" value="Zinc-finger homeodomain protein 2"/>
    <property type="match status" value="1"/>
</dbReference>
<keyword evidence="4" id="KW-0479">Metal-binding</keyword>
<keyword evidence="6" id="KW-0862">Zinc</keyword>
<dbReference type="InterPro" id="IPR009057">
    <property type="entry name" value="Homeodomain-like_sf"/>
</dbReference>
<evidence type="ECO:0000256" key="10">
    <source>
        <dbReference type="ARBA" id="ARBA00023163"/>
    </source>
</evidence>
<dbReference type="EMBL" id="JAMFTS010000003">
    <property type="protein sequence ID" value="KAJ4771308.1"/>
    <property type="molecule type" value="Genomic_DNA"/>
</dbReference>
<dbReference type="NCBIfam" id="TIGR01565">
    <property type="entry name" value="homeo_ZF_HD"/>
    <property type="match status" value="1"/>
</dbReference>
<evidence type="ECO:0000313" key="14">
    <source>
        <dbReference type="EMBL" id="KAJ4771308.1"/>
    </source>
</evidence>
<organism evidence="14 15">
    <name type="scientific">Rhynchospora pubera</name>
    <dbReference type="NCBI Taxonomy" id="906938"/>
    <lineage>
        <taxon>Eukaryota</taxon>
        <taxon>Viridiplantae</taxon>
        <taxon>Streptophyta</taxon>
        <taxon>Embryophyta</taxon>
        <taxon>Tracheophyta</taxon>
        <taxon>Spermatophyta</taxon>
        <taxon>Magnoliopsida</taxon>
        <taxon>Liliopsida</taxon>
        <taxon>Poales</taxon>
        <taxon>Cyperaceae</taxon>
        <taxon>Cyperoideae</taxon>
        <taxon>Rhynchosporeae</taxon>
        <taxon>Rhynchospora</taxon>
    </lineage>
</organism>
<keyword evidence="15" id="KW-1185">Reference proteome</keyword>
<dbReference type="Pfam" id="PF04770">
    <property type="entry name" value="ZF-HD_dimer"/>
    <property type="match status" value="1"/>
</dbReference>
<gene>
    <name evidence="14" type="ORF">LUZ62_055565</name>
</gene>
<evidence type="ECO:0000313" key="15">
    <source>
        <dbReference type="Proteomes" id="UP001140206"/>
    </source>
</evidence>
<dbReference type="NCBIfam" id="TIGR01566">
    <property type="entry name" value="ZF_HD_prot_N"/>
    <property type="match status" value="1"/>
</dbReference>
<evidence type="ECO:0000256" key="11">
    <source>
        <dbReference type="ARBA" id="ARBA00023242"/>
    </source>
</evidence>
<name>A0AAV8DYI8_9POAL</name>
<keyword evidence="9" id="KW-0371">Homeobox</keyword>
<feature type="region of interest" description="Disordered" evidence="12">
    <location>
        <begin position="170"/>
        <end position="203"/>
    </location>
</feature>
<evidence type="ECO:0000256" key="8">
    <source>
        <dbReference type="ARBA" id="ARBA00023125"/>
    </source>
</evidence>
<evidence type="ECO:0000256" key="2">
    <source>
        <dbReference type="ARBA" id="ARBA00004123"/>
    </source>
</evidence>
<reference evidence="14" key="1">
    <citation type="submission" date="2022-08" db="EMBL/GenBank/DDBJ databases">
        <authorList>
            <person name="Marques A."/>
        </authorList>
    </citation>
    <scope>NUCLEOTIDE SEQUENCE</scope>
    <source>
        <strain evidence="14">RhyPub2mFocal</strain>
        <tissue evidence="14">Leaves</tissue>
    </source>
</reference>
<keyword evidence="5" id="KW-0863">Zinc-finger</keyword>
<dbReference type="SUPFAM" id="SSF46689">
    <property type="entry name" value="Homeodomain-like"/>
    <property type="match status" value="1"/>
</dbReference>
<dbReference type="Proteomes" id="UP001140206">
    <property type="component" value="Chromosome 3"/>
</dbReference>
<sequence>MEFRNQDEEIAHISSSLNYNHNSNTNHNPIPNSNHSSIRISSFSSPRPTTGTATTGTSSRNGHQIDPPPQTASKFQPNPNTLNISNGTATYHECLKNHAAAVGGHVLDGCGEFMPDPDNPLSCAACTCHRSFHRKESVGTSRISTTSHVSVPLLLPPTHHPYHYQGRQYQSGGLSGGTTTESSSEERIGTGSAVPTQTASKKRYRTKFTPEQKEKMFCFAERVGWRIQKQDEHLVEQFCSEVGVRRQVLKVWMHNNKNNGKKQEQQSQAQQEVHLQQSPNQQLQWILEGDGRSRPHRGPWLQKERRGFTYGMAEEFKNGSHMATVAKEELQGSTAVGGALAPPAPPLDPPLLKCVRSVPSRLSALFFGYLLTQAEEIFSELYTNVVLMSFS</sequence>
<comment type="subcellular location">
    <subcellularLocation>
        <location evidence="2">Nucleus</location>
    </subcellularLocation>
</comment>
<dbReference type="GO" id="GO:0050793">
    <property type="term" value="P:regulation of developmental process"/>
    <property type="evidence" value="ECO:0007669"/>
    <property type="project" value="TreeGrafter"/>
</dbReference>
<dbReference type="GO" id="GO:0003700">
    <property type="term" value="F:DNA-binding transcription factor activity"/>
    <property type="evidence" value="ECO:0007669"/>
    <property type="project" value="TreeGrafter"/>
</dbReference>